<feature type="compositionally biased region" description="Low complexity" evidence="4">
    <location>
        <begin position="379"/>
        <end position="402"/>
    </location>
</feature>
<feature type="compositionally biased region" description="Polar residues" evidence="4">
    <location>
        <begin position="225"/>
        <end position="241"/>
    </location>
</feature>
<dbReference type="Gene3D" id="1.20.920.10">
    <property type="entry name" value="Bromodomain-like"/>
    <property type="match status" value="1"/>
</dbReference>
<dbReference type="AlphaFoldDB" id="A0AAD9CV49"/>
<feature type="compositionally biased region" description="Low complexity" evidence="4">
    <location>
        <begin position="243"/>
        <end position="257"/>
    </location>
</feature>
<name>A0AAD9CV49_PAPLA</name>
<dbReference type="PROSITE" id="PS50014">
    <property type="entry name" value="BROMODOMAIN_2"/>
    <property type="match status" value="1"/>
</dbReference>
<evidence type="ECO:0000256" key="2">
    <source>
        <dbReference type="PROSITE-ProRule" id="PRU00035"/>
    </source>
</evidence>
<feature type="compositionally biased region" description="Basic and acidic residues" evidence="4">
    <location>
        <begin position="166"/>
        <end position="177"/>
    </location>
</feature>
<proteinExistence type="predicted"/>
<dbReference type="Pfam" id="PF00439">
    <property type="entry name" value="Bromodomain"/>
    <property type="match status" value="1"/>
</dbReference>
<gene>
    <name evidence="6" type="ORF">DB88DRAFT_496826</name>
</gene>
<dbReference type="InterPro" id="IPR001487">
    <property type="entry name" value="Bromodomain"/>
</dbReference>
<evidence type="ECO:0000256" key="4">
    <source>
        <dbReference type="SAM" id="MobiDB-lite"/>
    </source>
</evidence>
<dbReference type="PRINTS" id="PR00503">
    <property type="entry name" value="BROMODOMAIN"/>
</dbReference>
<feature type="compositionally biased region" description="Basic and acidic residues" evidence="4">
    <location>
        <begin position="416"/>
        <end position="427"/>
    </location>
</feature>
<dbReference type="InterPro" id="IPR036427">
    <property type="entry name" value="Bromodomain-like_sf"/>
</dbReference>
<feature type="region of interest" description="Disordered" evidence="4">
    <location>
        <begin position="166"/>
        <end position="539"/>
    </location>
</feature>
<evidence type="ECO:0000256" key="1">
    <source>
        <dbReference type="ARBA" id="ARBA00023117"/>
    </source>
</evidence>
<feature type="domain" description="Bromo" evidence="5">
    <location>
        <begin position="553"/>
        <end position="623"/>
    </location>
</feature>
<feature type="compositionally biased region" description="Basic and acidic residues" evidence="4">
    <location>
        <begin position="525"/>
        <end position="539"/>
    </location>
</feature>
<protein>
    <recommendedName>
        <fullName evidence="5">Bromo domain-containing protein</fullName>
    </recommendedName>
</protein>
<feature type="coiled-coil region" evidence="3">
    <location>
        <begin position="100"/>
        <end position="127"/>
    </location>
</feature>
<keyword evidence="3" id="KW-0175">Coiled coil</keyword>
<dbReference type="SUPFAM" id="SSF47370">
    <property type="entry name" value="Bromodomain"/>
    <property type="match status" value="1"/>
</dbReference>
<evidence type="ECO:0000313" key="7">
    <source>
        <dbReference type="Proteomes" id="UP001182556"/>
    </source>
</evidence>
<comment type="caution">
    <text evidence="6">The sequence shown here is derived from an EMBL/GenBank/DDBJ whole genome shotgun (WGS) entry which is preliminary data.</text>
</comment>
<feature type="compositionally biased region" description="Acidic residues" evidence="4">
    <location>
        <begin position="343"/>
        <end position="355"/>
    </location>
</feature>
<evidence type="ECO:0000256" key="3">
    <source>
        <dbReference type="SAM" id="Coils"/>
    </source>
</evidence>
<evidence type="ECO:0000259" key="5">
    <source>
        <dbReference type="PROSITE" id="PS50014"/>
    </source>
</evidence>
<feature type="compositionally biased region" description="Basic and acidic residues" evidence="4">
    <location>
        <begin position="463"/>
        <end position="478"/>
    </location>
</feature>
<dbReference type="Proteomes" id="UP001182556">
    <property type="component" value="Unassembled WGS sequence"/>
</dbReference>
<dbReference type="GO" id="GO:0006325">
    <property type="term" value="P:chromatin organization"/>
    <property type="evidence" value="ECO:0007669"/>
    <property type="project" value="UniProtKB-ARBA"/>
</dbReference>
<reference evidence="6" key="1">
    <citation type="submission" date="2023-02" db="EMBL/GenBank/DDBJ databases">
        <title>Identification and recombinant expression of a fungal hydrolase from Papiliotrema laurentii that hydrolyzes apple cutin and clears colloidal polyester polyurethane.</title>
        <authorList>
            <consortium name="DOE Joint Genome Institute"/>
            <person name="Roman V.A."/>
            <person name="Bojanowski C."/>
            <person name="Crable B.R."/>
            <person name="Wagner D.N."/>
            <person name="Hung C.S."/>
            <person name="Nadeau L.J."/>
            <person name="Schratz L."/>
            <person name="Haridas S."/>
            <person name="Pangilinan J."/>
            <person name="Lipzen A."/>
            <person name="Na H."/>
            <person name="Yan M."/>
            <person name="Ng V."/>
            <person name="Grigoriev I.V."/>
            <person name="Spatafora J.W."/>
            <person name="Barlow D."/>
            <person name="Biffinger J."/>
            <person name="Kelley-Loughnane N."/>
            <person name="Varaljay V.A."/>
            <person name="Crookes-Goodson W.J."/>
        </authorList>
    </citation>
    <scope>NUCLEOTIDE SEQUENCE</scope>
    <source>
        <strain evidence="6">5307AH</strain>
    </source>
</reference>
<organism evidence="6 7">
    <name type="scientific">Papiliotrema laurentii</name>
    <name type="common">Cryptococcus laurentii</name>
    <dbReference type="NCBI Taxonomy" id="5418"/>
    <lineage>
        <taxon>Eukaryota</taxon>
        <taxon>Fungi</taxon>
        <taxon>Dikarya</taxon>
        <taxon>Basidiomycota</taxon>
        <taxon>Agaricomycotina</taxon>
        <taxon>Tremellomycetes</taxon>
        <taxon>Tremellales</taxon>
        <taxon>Rhynchogastremaceae</taxon>
        <taxon>Papiliotrema</taxon>
    </lineage>
</organism>
<dbReference type="SMART" id="SM00297">
    <property type="entry name" value="BROMO"/>
    <property type="match status" value="1"/>
</dbReference>
<feature type="compositionally biased region" description="Pro residues" evidence="4">
    <location>
        <begin position="258"/>
        <end position="272"/>
    </location>
</feature>
<sequence>MATEAAQSGGDPPAADASTTLSTQEKLLLAQAVYKVGAAAWTTISALLLAHPICQTRSPALFSPQACEESYISLMTSIGQNVPAPDAVKPQNKTHLRLAQAFYIARLQELKEEIESCENRFTVLMGEINALKDGSMDAGIRDEIKASLIRKYGQKILQWIPALERDSTTDDPAEKAEPSALAEAVVDEKKPSVSADEPAPASTDVTRDDKEQTPPGADQDEAMEETQSPSGSSATPKSGDQSAEAAGAAETTEVVTPKPSPSPSEDLSPPPSAVKEDDDDDDDDEGSATPAPAPTSPSPAEHATRSSKRKASTQPRGAPASKRATGRARRGTSPALTPSEQTSDVENDVEHEEAEELGRGRRASRRHRAQESPPHTARTRGSSPAGSRRAPSVSSSASTPAATDEKRPRRSVKGRGMRDEVVSKSVREQSAAAESVKEEEDDEPESPAGERESRSTRARRGKKEASPLEDRKDKEGGRKTRSAKTPTLQGHEGDEVDTKGVAPSADRSGASTLTPGPSATPTIAEGKKGPRKSEPKDVKATQKILQNLWEDVQSHQHGAVFQAPVKKSEASDYYNIIKKPMDLKTIKLRIKDGTISNIDEFERDILLMFANAMMYNEEGSQVYQMAMEMSKAVEGKIAHFRGMQNDLKR</sequence>
<dbReference type="GO" id="GO:0035267">
    <property type="term" value="C:NuA4 histone acetyltransferase complex"/>
    <property type="evidence" value="ECO:0007669"/>
    <property type="project" value="TreeGrafter"/>
</dbReference>
<keyword evidence="7" id="KW-1185">Reference proteome</keyword>
<accession>A0AAD9CV49</accession>
<feature type="compositionally biased region" description="Acidic residues" evidence="4">
    <location>
        <begin position="276"/>
        <end position="286"/>
    </location>
</feature>
<dbReference type="CDD" id="cd04369">
    <property type="entry name" value="Bromodomain"/>
    <property type="match status" value="1"/>
</dbReference>
<feature type="compositionally biased region" description="Polar residues" evidence="4">
    <location>
        <begin position="509"/>
        <end position="521"/>
    </location>
</feature>
<evidence type="ECO:0000313" key="6">
    <source>
        <dbReference type="EMBL" id="KAK1921997.1"/>
    </source>
</evidence>
<dbReference type="PANTHER" id="PTHR15398:SF4">
    <property type="entry name" value="BROMODOMAIN-CONTAINING PROTEIN 8 ISOFORM X1"/>
    <property type="match status" value="1"/>
</dbReference>
<keyword evidence="1 2" id="KW-0103">Bromodomain</keyword>
<dbReference type="PANTHER" id="PTHR15398">
    <property type="entry name" value="BROMODOMAIN-CONTAINING PROTEIN 8"/>
    <property type="match status" value="1"/>
</dbReference>
<dbReference type="EMBL" id="JAODAN010000009">
    <property type="protein sequence ID" value="KAK1921997.1"/>
    <property type="molecule type" value="Genomic_DNA"/>
</dbReference>